<keyword evidence="1" id="KW-1133">Transmembrane helix</keyword>
<reference evidence="2 3" key="1">
    <citation type="submission" date="2020-08" db="EMBL/GenBank/DDBJ databases">
        <title>Genomic Encyclopedia of Type Strains, Phase IV (KMG-IV): sequencing the most valuable type-strain genomes for metagenomic binning, comparative biology and taxonomic classification.</title>
        <authorList>
            <person name="Goeker M."/>
        </authorList>
    </citation>
    <scope>NUCLEOTIDE SEQUENCE [LARGE SCALE GENOMIC DNA]</scope>
    <source>
        <strain evidence="2 3">DSM 22071</strain>
    </source>
</reference>
<name>A0A7W7Y529_9BACT</name>
<dbReference type="AlphaFoldDB" id="A0A7W7Y529"/>
<accession>A0A7W7Y529</accession>
<protein>
    <submittedName>
        <fullName evidence="2">Uncharacterized protein</fullName>
    </submittedName>
</protein>
<feature type="transmembrane region" description="Helical" evidence="1">
    <location>
        <begin position="54"/>
        <end position="76"/>
    </location>
</feature>
<dbReference type="RefSeq" id="WP_183732137.1">
    <property type="nucleotide sequence ID" value="NZ_JACHID010000008.1"/>
</dbReference>
<feature type="transmembrane region" description="Helical" evidence="1">
    <location>
        <begin position="12"/>
        <end position="29"/>
    </location>
</feature>
<evidence type="ECO:0000256" key="1">
    <source>
        <dbReference type="SAM" id="Phobius"/>
    </source>
</evidence>
<keyword evidence="1" id="KW-0472">Membrane</keyword>
<evidence type="ECO:0000313" key="3">
    <source>
        <dbReference type="Proteomes" id="UP000528322"/>
    </source>
</evidence>
<evidence type="ECO:0000313" key="2">
    <source>
        <dbReference type="EMBL" id="MBB5022147.1"/>
    </source>
</evidence>
<organism evidence="2 3">
    <name type="scientific">Desulfurispira natronophila</name>
    <dbReference type="NCBI Taxonomy" id="682562"/>
    <lineage>
        <taxon>Bacteria</taxon>
        <taxon>Pseudomonadati</taxon>
        <taxon>Chrysiogenota</taxon>
        <taxon>Chrysiogenia</taxon>
        <taxon>Chrysiogenales</taxon>
        <taxon>Chrysiogenaceae</taxon>
        <taxon>Desulfurispira</taxon>
    </lineage>
</organism>
<dbReference type="Proteomes" id="UP000528322">
    <property type="component" value="Unassembled WGS sequence"/>
</dbReference>
<comment type="caution">
    <text evidence="2">The sequence shown here is derived from an EMBL/GenBank/DDBJ whole genome shotgun (WGS) entry which is preliminary data.</text>
</comment>
<proteinExistence type="predicted"/>
<gene>
    <name evidence="2" type="ORF">HNR37_001475</name>
</gene>
<keyword evidence="3" id="KW-1185">Reference proteome</keyword>
<keyword evidence="1" id="KW-0812">Transmembrane</keyword>
<dbReference type="EMBL" id="JACHID010000008">
    <property type="protein sequence ID" value="MBB5022147.1"/>
    <property type="molecule type" value="Genomic_DNA"/>
</dbReference>
<sequence>MIASIINLLQYIFLGAGFIMVLVSFHTYVRRTGDYTGLLQFWSPKLALDQREFFINRAGFGCMFIGIIMRLLYYAFYL</sequence>